<evidence type="ECO:0000256" key="2">
    <source>
        <dbReference type="ARBA" id="ARBA00022980"/>
    </source>
</evidence>
<gene>
    <name evidence="4" type="primary">rpsR</name>
    <name evidence="6" type="ORF">A2024_02125</name>
</gene>
<sequence length="88" mass="10619">MLKRETKDNPRNPKERRVFHRKDCKFCLDKAVHINYKDDKKLRHFMTERGKIVPRRVSGNCAKHQRMLTTAIKRARHLALLPFISEHR</sequence>
<evidence type="ECO:0000256" key="5">
    <source>
        <dbReference type="RuleBase" id="RU003910"/>
    </source>
</evidence>
<dbReference type="SUPFAM" id="SSF46911">
    <property type="entry name" value="Ribosomal protein S18"/>
    <property type="match status" value="1"/>
</dbReference>
<dbReference type="EMBL" id="MFFM01000039">
    <property type="protein sequence ID" value="OGF10307.1"/>
    <property type="molecule type" value="Genomic_DNA"/>
</dbReference>
<keyword evidence="4" id="KW-0699">rRNA-binding</keyword>
<comment type="subunit">
    <text evidence="4">Part of the 30S ribosomal subunit. Forms a tight heterodimer with protein bS6.</text>
</comment>
<dbReference type="NCBIfam" id="TIGR00165">
    <property type="entry name" value="S18"/>
    <property type="match status" value="1"/>
</dbReference>
<evidence type="ECO:0000313" key="6">
    <source>
        <dbReference type="EMBL" id="OGF10307.1"/>
    </source>
</evidence>
<dbReference type="GO" id="GO:0003735">
    <property type="term" value="F:structural constituent of ribosome"/>
    <property type="evidence" value="ECO:0007669"/>
    <property type="project" value="InterPro"/>
</dbReference>
<dbReference type="AlphaFoldDB" id="A0A1F5R760"/>
<keyword evidence="2 4" id="KW-0689">Ribosomal protein</keyword>
<dbReference type="Gene3D" id="4.10.640.10">
    <property type="entry name" value="Ribosomal protein S18"/>
    <property type="match status" value="1"/>
</dbReference>
<dbReference type="InterPro" id="IPR001648">
    <property type="entry name" value="Ribosomal_bS18"/>
</dbReference>
<protein>
    <recommendedName>
        <fullName evidence="4">Small ribosomal subunit protein bS18</fullName>
    </recommendedName>
</protein>
<dbReference type="Proteomes" id="UP000177230">
    <property type="component" value="Unassembled WGS sequence"/>
</dbReference>
<dbReference type="InterPro" id="IPR036870">
    <property type="entry name" value="Ribosomal_bS18_sf"/>
</dbReference>
<dbReference type="HAMAP" id="MF_00270">
    <property type="entry name" value="Ribosomal_bS18"/>
    <property type="match status" value="1"/>
</dbReference>
<reference evidence="6 7" key="1">
    <citation type="journal article" date="2016" name="Nat. Commun.">
        <title>Thousands of microbial genomes shed light on interconnected biogeochemical processes in an aquifer system.</title>
        <authorList>
            <person name="Anantharaman K."/>
            <person name="Brown C.T."/>
            <person name="Hug L.A."/>
            <person name="Sharon I."/>
            <person name="Castelle C.J."/>
            <person name="Probst A.J."/>
            <person name="Thomas B.C."/>
            <person name="Singh A."/>
            <person name="Wilkins M.J."/>
            <person name="Karaoz U."/>
            <person name="Brodie E.L."/>
            <person name="Williams K.H."/>
            <person name="Hubbard S.S."/>
            <person name="Banfield J.F."/>
        </authorList>
    </citation>
    <scope>NUCLEOTIDE SEQUENCE [LARGE SCALE GENOMIC DNA]</scope>
</reference>
<organism evidence="6 7">
    <name type="scientific">Candidatus Edwardsbacteria bacterium GWF2_54_11</name>
    <dbReference type="NCBI Taxonomy" id="1817851"/>
    <lineage>
        <taxon>Bacteria</taxon>
        <taxon>Candidatus Edwardsiibacteriota</taxon>
    </lineage>
</organism>
<dbReference type="GO" id="GO:0006412">
    <property type="term" value="P:translation"/>
    <property type="evidence" value="ECO:0007669"/>
    <property type="project" value="UniProtKB-UniRule"/>
</dbReference>
<name>A0A1F5R760_9BACT</name>
<comment type="similarity">
    <text evidence="1 4 5">Belongs to the bacterial ribosomal protein bS18 family.</text>
</comment>
<dbReference type="PANTHER" id="PTHR13479">
    <property type="entry name" value="30S RIBOSOMAL PROTEIN S18"/>
    <property type="match status" value="1"/>
</dbReference>
<dbReference type="GO" id="GO:0070181">
    <property type="term" value="F:small ribosomal subunit rRNA binding"/>
    <property type="evidence" value="ECO:0007669"/>
    <property type="project" value="TreeGrafter"/>
</dbReference>
<accession>A0A1F5R760</accession>
<evidence type="ECO:0000256" key="4">
    <source>
        <dbReference type="HAMAP-Rule" id="MF_00270"/>
    </source>
</evidence>
<keyword evidence="4" id="KW-0694">RNA-binding</keyword>
<keyword evidence="3 4" id="KW-0687">Ribonucleoprotein</keyword>
<proteinExistence type="inferred from homology"/>
<dbReference type="Pfam" id="PF01084">
    <property type="entry name" value="Ribosomal_S18"/>
    <property type="match status" value="1"/>
</dbReference>
<evidence type="ECO:0000256" key="3">
    <source>
        <dbReference type="ARBA" id="ARBA00023274"/>
    </source>
</evidence>
<dbReference type="GO" id="GO:0022627">
    <property type="term" value="C:cytosolic small ribosomal subunit"/>
    <property type="evidence" value="ECO:0007669"/>
    <property type="project" value="TreeGrafter"/>
</dbReference>
<comment type="function">
    <text evidence="4">Binds as a heterodimer with protein bS6 to the central domain of the 16S rRNA, where it helps stabilize the platform of the 30S subunit.</text>
</comment>
<evidence type="ECO:0000256" key="1">
    <source>
        <dbReference type="ARBA" id="ARBA00005589"/>
    </source>
</evidence>
<dbReference type="PANTHER" id="PTHR13479:SF40">
    <property type="entry name" value="SMALL RIBOSOMAL SUBUNIT PROTEIN BS18M"/>
    <property type="match status" value="1"/>
</dbReference>
<evidence type="ECO:0000313" key="7">
    <source>
        <dbReference type="Proteomes" id="UP000177230"/>
    </source>
</evidence>
<comment type="caution">
    <text evidence="6">The sequence shown here is derived from an EMBL/GenBank/DDBJ whole genome shotgun (WGS) entry which is preliminary data.</text>
</comment>
<dbReference type="PRINTS" id="PR00974">
    <property type="entry name" value="RIBOSOMALS18"/>
</dbReference>